<evidence type="ECO:0000313" key="2">
    <source>
        <dbReference type="Proteomes" id="UP000439903"/>
    </source>
</evidence>
<protein>
    <submittedName>
        <fullName evidence="1">Serine-enriched protein</fullName>
    </submittedName>
</protein>
<gene>
    <name evidence="1" type="ORF">F8M41_007495</name>
</gene>
<organism evidence="1 2">
    <name type="scientific">Gigaspora margarita</name>
    <dbReference type="NCBI Taxonomy" id="4874"/>
    <lineage>
        <taxon>Eukaryota</taxon>
        <taxon>Fungi</taxon>
        <taxon>Fungi incertae sedis</taxon>
        <taxon>Mucoromycota</taxon>
        <taxon>Glomeromycotina</taxon>
        <taxon>Glomeromycetes</taxon>
        <taxon>Diversisporales</taxon>
        <taxon>Gigasporaceae</taxon>
        <taxon>Gigaspora</taxon>
    </lineage>
</organism>
<name>A0A8H3X4U6_GIGMA</name>
<proteinExistence type="predicted"/>
<dbReference type="OrthoDB" id="2434560at2759"/>
<evidence type="ECO:0000313" key="1">
    <source>
        <dbReference type="EMBL" id="KAF0416229.1"/>
    </source>
</evidence>
<dbReference type="EMBL" id="WTPW01001758">
    <property type="protein sequence ID" value="KAF0416229.1"/>
    <property type="molecule type" value="Genomic_DNA"/>
</dbReference>
<accession>A0A8H3X4U6</accession>
<dbReference type="AlphaFoldDB" id="A0A8H3X4U6"/>
<keyword evidence="2" id="KW-1185">Reference proteome</keyword>
<dbReference type="Proteomes" id="UP000439903">
    <property type="component" value="Unassembled WGS sequence"/>
</dbReference>
<reference evidence="1 2" key="1">
    <citation type="journal article" date="2019" name="Environ. Microbiol.">
        <title>At the nexus of three kingdoms: the genome of the mycorrhizal fungus Gigaspora margarita provides insights into plant, endobacterial and fungal interactions.</title>
        <authorList>
            <person name="Venice F."/>
            <person name="Ghignone S."/>
            <person name="Salvioli di Fossalunga A."/>
            <person name="Amselem J."/>
            <person name="Novero M."/>
            <person name="Xianan X."/>
            <person name="Sedzielewska Toro K."/>
            <person name="Morin E."/>
            <person name="Lipzen A."/>
            <person name="Grigoriev I.V."/>
            <person name="Henrissat B."/>
            <person name="Martin F.M."/>
            <person name="Bonfante P."/>
        </authorList>
    </citation>
    <scope>NUCLEOTIDE SEQUENCE [LARGE SCALE GENOMIC DNA]</scope>
    <source>
        <strain evidence="1 2">BEG34</strain>
    </source>
</reference>
<sequence length="142" mass="16590">MMYISKIINTKNIIIAINADKYPNKVFESEDFNVLQENALVSLIECDDLQMEKIKFWNYIIKWGIAQNPYEFKLLLHGSRDGFTRDLFWDLCKKKSSRMYHTIALASTFNSHHHMFTKKNLSKNNTMDMISSSPVSCLTTLI</sequence>
<comment type="caution">
    <text evidence="1">The sequence shown here is derived from an EMBL/GenBank/DDBJ whole genome shotgun (WGS) entry which is preliminary data.</text>
</comment>